<gene>
    <name evidence="1" type="ORF">CPJ18_26190</name>
</gene>
<dbReference type="AlphaFoldDB" id="A0AAE5RSQ6"/>
<name>A0AAE5RSQ6_9HYPH</name>
<dbReference type="Proteomes" id="UP000237447">
    <property type="component" value="Unassembled WGS sequence"/>
</dbReference>
<comment type="caution">
    <text evidence="1">The sequence shown here is derived from an EMBL/GenBank/DDBJ whole genome shotgun (WGS) entry which is preliminary data.</text>
</comment>
<organism evidence="1 2">
    <name type="scientific">Agrobacterium rosae</name>
    <dbReference type="NCBI Taxonomy" id="1972867"/>
    <lineage>
        <taxon>Bacteria</taxon>
        <taxon>Pseudomonadati</taxon>
        <taxon>Pseudomonadota</taxon>
        <taxon>Alphaproteobacteria</taxon>
        <taxon>Hyphomicrobiales</taxon>
        <taxon>Rhizobiaceae</taxon>
        <taxon>Rhizobium/Agrobacterium group</taxon>
        <taxon>Agrobacterium</taxon>
    </lineage>
</organism>
<dbReference type="EMBL" id="NXEJ01000018">
    <property type="protein sequence ID" value="POO48417.1"/>
    <property type="molecule type" value="Genomic_DNA"/>
</dbReference>
<reference evidence="1 2" key="1">
    <citation type="journal article" date="2018" name="Syst. Appl. Microbiol.">
        <title>Agrobacterium rosae sp. nov., isolated from galls on different agricultural crops.</title>
        <authorList>
            <person name="Kuzmanovic N."/>
            <person name="Pulawska J."/>
            <person name="Smalla K."/>
            <person name="Nesme X."/>
        </authorList>
    </citation>
    <scope>NUCLEOTIDE SEQUENCE [LARGE SCALE GENOMIC DNA]</scope>
    <source>
        <strain evidence="1 2">NCPPB 1650</strain>
    </source>
</reference>
<evidence type="ECO:0000313" key="2">
    <source>
        <dbReference type="Proteomes" id="UP000237447"/>
    </source>
</evidence>
<protein>
    <submittedName>
        <fullName evidence="1">Uncharacterized protein</fullName>
    </submittedName>
</protein>
<accession>A0AAE5RSQ6</accession>
<evidence type="ECO:0000313" key="1">
    <source>
        <dbReference type="EMBL" id="POO48417.1"/>
    </source>
</evidence>
<sequence>MFPTRQLREENSNSHPVEVVLANGSLAFNPPSLDGDSETIITSKKNAISELGDTEAFMVFNFDAISGGIFSIFSIVAEMRALGANTALFSMPGGEPIMRYVRFNNSEIISPFDSFLSLVREGKVKRVHVPEVLLLPLLDLLKTNRIDCSNLSLNILNQNAELMPEKAKFESSMMRFKAVTMTTAHERYSSQEHADRWGLPLKHLSTYVSYDNYKRKEFAQKKNMIVLSPDRMGADDEFLEFFSNSSRGYVIYRVRAVHYEMFKYCLPWAKFCITFGEGLDNYFIETIFTGGIAFAIYNPVFMPLEMKSLPNVFADLQEMEEKIFSVMRDIESDSTYRDRVLEMNYNFLKKIYDASIYRKKLKSFHDGKFDFYPGSDR</sequence>
<proteinExistence type="predicted"/>